<keyword evidence="12" id="KW-1185">Reference proteome</keyword>
<dbReference type="InterPro" id="IPR002314">
    <property type="entry name" value="aa-tRNA-synt_IIb"/>
</dbReference>
<dbReference type="RefSeq" id="XP_001012338.1">
    <property type="nucleotide sequence ID" value="XM_001012338.3"/>
</dbReference>
<dbReference type="STRING" id="312017.Q234B0"/>
<dbReference type="EMBL" id="GG662767">
    <property type="protein sequence ID" value="EAR92093.1"/>
    <property type="molecule type" value="Genomic_DNA"/>
</dbReference>
<evidence type="ECO:0000256" key="5">
    <source>
        <dbReference type="ARBA" id="ARBA00022741"/>
    </source>
</evidence>
<dbReference type="FunCoup" id="Q234B0">
    <property type="interactions" value="561"/>
</dbReference>
<dbReference type="InterPro" id="IPR027031">
    <property type="entry name" value="Gly-tRNA_synthase/POLG2"/>
</dbReference>
<dbReference type="SUPFAM" id="SSF55681">
    <property type="entry name" value="Class II aaRS and biotin synthetases"/>
    <property type="match status" value="1"/>
</dbReference>
<evidence type="ECO:0000256" key="9">
    <source>
        <dbReference type="ARBA" id="ARBA00030057"/>
    </source>
</evidence>
<evidence type="ECO:0000313" key="11">
    <source>
        <dbReference type="EMBL" id="EAR92093.1"/>
    </source>
</evidence>
<dbReference type="PROSITE" id="PS50862">
    <property type="entry name" value="AA_TRNA_LIGASE_II"/>
    <property type="match status" value="1"/>
</dbReference>
<dbReference type="NCBIfam" id="TIGR00389">
    <property type="entry name" value="glyS_dimeric"/>
    <property type="match status" value="1"/>
</dbReference>
<organism evidence="11 12">
    <name type="scientific">Tetrahymena thermophila (strain SB210)</name>
    <dbReference type="NCBI Taxonomy" id="312017"/>
    <lineage>
        <taxon>Eukaryota</taxon>
        <taxon>Sar</taxon>
        <taxon>Alveolata</taxon>
        <taxon>Ciliophora</taxon>
        <taxon>Intramacronucleata</taxon>
        <taxon>Oligohymenophorea</taxon>
        <taxon>Hymenostomatida</taxon>
        <taxon>Tetrahymenina</taxon>
        <taxon>Tetrahymenidae</taxon>
        <taxon>Tetrahymena</taxon>
    </lineage>
</organism>
<comment type="similarity">
    <text evidence="1">Belongs to the class-II aminoacyl-tRNA synthetase family.</text>
</comment>
<evidence type="ECO:0000256" key="7">
    <source>
        <dbReference type="ARBA" id="ARBA00022917"/>
    </source>
</evidence>
<evidence type="ECO:0000256" key="6">
    <source>
        <dbReference type="ARBA" id="ARBA00022840"/>
    </source>
</evidence>
<dbReference type="InterPro" id="IPR036621">
    <property type="entry name" value="Anticodon-bd_dom_sf"/>
</dbReference>
<evidence type="ECO:0000259" key="10">
    <source>
        <dbReference type="PROSITE" id="PS50862"/>
    </source>
</evidence>
<dbReference type="GeneID" id="7846588"/>
<dbReference type="PRINTS" id="PR01043">
    <property type="entry name" value="TRNASYNTHGLY"/>
</dbReference>
<proteinExistence type="inferred from homology"/>
<dbReference type="Pfam" id="PF03129">
    <property type="entry name" value="HGTP_anticodon"/>
    <property type="match status" value="1"/>
</dbReference>
<dbReference type="InterPro" id="IPR006195">
    <property type="entry name" value="aa-tRNA-synth_II"/>
</dbReference>
<keyword evidence="4" id="KW-0436">Ligase</keyword>
<sequence length="635" mass="72207">MDFKDLNAQATFTNKELEERRKYFEDLIKRRYFFNQGFEIYGGVAGLYDYGPPGCAIKNNLLKLWREHFILEEDMLEISSTCITPYPVFKASGHVDRFTDLMVKDVKNGAGHRADKLIEAFIEAKLSKKKLKPEEVKELEEIKQKVETFSAQQMHDVIQKLGIKSPDTGNELGFPEPFNLMFGTPIGPSGQLPGFLRPETAQGMFVNFNRLNEFNGGRIPFAAAQIGLGFRNEIAPRNGLYRVREFDMAEIEHFFDPKRPEHPKFKYVKDLKLPLLTAKSQEHGDGSVTQMTLEEAVKSGTVSNETHAYFIGRTFLFLVEAGVNQNNIRFRQHMSNEMAHYACDCWDAEIEFSHGFKECVGLANRSAFDLESHTKGSGVKLLAARRLPEPRKVTIIDITLDKKEIFKALKGDGNELTKLIEGYSDEQKAELMKKFETADSVEFDIKVKEVEKKVQLPKALISFKVSEQMQQEEKFVPYVIEPSFGVGRIFSAILEHSFRMRDEKRTFFHLPPKISPIKCSILPVISHEKYNDAIHKLKVGLTKVGVSSKVDDTGHAIGRRYARTDELGIPFGITIDNDTLVDDSVTLREILTTKQIRIPINDVFRVVSDLADGLITWDSVLAKYPLFKPNASEEN</sequence>
<dbReference type="CDD" id="cd00774">
    <property type="entry name" value="GlyRS-like_core"/>
    <property type="match status" value="1"/>
</dbReference>
<accession>Q234B0</accession>
<comment type="subunit">
    <text evidence="2">Homodimer.</text>
</comment>
<dbReference type="Gene3D" id="3.30.40.230">
    <property type="match status" value="1"/>
</dbReference>
<dbReference type="Gene3D" id="3.40.50.800">
    <property type="entry name" value="Anticodon-binding domain"/>
    <property type="match status" value="1"/>
</dbReference>
<dbReference type="Proteomes" id="UP000009168">
    <property type="component" value="Unassembled WGS sequence"/>
</dbReference>
<dbReference type="eggNOG" id="KOG2298">
    <property type="taxonomic scope" value="Eukaryota"/>
</dbReference>
<dbReference type="GO" id="GO:0070150">
    <property type="term" value="P:mitochondrial glycyl-tRNA aminoacylation"/>
    <property type="evidence" value="ECO:0007669"/>
    <property type="project" value="TreeGrafter"/>
</dbReference>
<dbReference type="InterPro" id="IPR033731">
    <property type="entry name" value="GlyRS-like_core"/>
</dbReference>
<dbReference type="InterPro" id="IPR045864">
    <property type="entry name" value="aa-tRNA-synth_II/BPL/LPL"/>
</dbReference>
<keyword evidence="7" id="KW-0648">Protein biosynthesis</keyword>
<dbReference type="KEGG" id="tet:TTHERM_00106940"/>
<evidence type="ECO:0000256" key="8">
    <source>
        <dbReference type="ARBA" id="ARBA00023146"/>
    </source>
</evidence>
<dbReference type="Pfam" id="PF00587">
    <property type="entry name" value="tRNA-synt_2b"/>
    <property type="match status" value="1"/>
</dbReference>
<dbReference type="EC" id="6.1.1.14" evidence="3"/>
<dbReference type="PANTHER" id="PTHR10745:SF0">
    <property type="entry name" value="GLYCINE--TRNA LIGASE"/>
    <property type="match status" value="1"/>
</dbReference>
<dbReference type="PANTHER" id="PTHR10745">
    <property type="entry name" value="GLYCYL-TRNA SYNTHETASE/DNA POLYMERASE SUBUNIT GAMMA-2"/>
    <property type="match status" value="1"/>
</dbReference>
<dbReference type="FunFam" id="3.30.40.230:FF:000001">
    <property type="entry name" value="Glycine--tRNA ligase"/>
    <property type="match status" value="1"/>
</dbReference>
<dbReference type="GO" id="GO:0004820">
    <property type="term" value="F:glycine-tRNA ligase activity"/>
    <property type="evidence" value="ECO:0007669"/>
    <property type="project" value="UniProtKB-EC"/>
</dbReference>
<evidence type="ECO:0000256" key="4">
    <source>
        <dbReference type="ARBA" id="ARBA00022598"/>
    </source>
</evidence>
<dbReference type="GO" id="GO:0005739">
    <property type="term" value="C:mitochondrion"/>
    <property type="evidence" value="ECO:0007669"/>
    <property type="project" value="TreeGrafter"/>
</dbReference>
<protein>
    <recommendedName>
        <fullName evidence="3">glycine--tRNA ligase</fullName>
        <ecNumber evidence="3">6.1.1.14</ecNumber>
    </recommendedName>
    <alternativeName>
        <fullName evidence="9">Diadenosine tetraphosphate synthetase</fullName>
    </alternativeName>
</protein>
<feature type="domain" description="Aminoacyl-transfer RNA synthetases class-II family profile" evidence="10">
    <location>
        <begin position="142"/>
        <end position="516"/>
    </location>
</feature>
<dbReference type="FunFam" id="3.40.50.800:FF:000004">
    <property type="entry name" value="Glycine--tRNA ligase 2"/>
    <property type="match status" value="1"/>
</dbReference>
<dbReference type="InterPro" id="IPR002315">
    <property type="entry name" value="tRNA-synt_gly"/>
</dbReference>
<dbReference type="SUPFAM" id="SSF52954">
    <property type="entry name" value="Class II aaRS ABD-related"/>
    <property type="match status" value="1"/>
</dbReference>
<evidence type="ECO:0000313" key="12">
    <source>
        <dbReference type="Proteomes" id="UP000009168"/>
    </source>
</evidence>
<dbReference type="Gene3D" id="3.30.930.10">
    <property type="entry name" value="Bira Bifunctional Protein, Domain 2"/>
    <property type="match status" value="2"/>
</dbReference>
<evidence type="ECO:0000256" key="3">
    <source>
        <dbReference type="ARBA" id="ARBA00012829"/>
    </source>
</evidence>
<gene>
    <name evidence="11" type="ORF">TTHERM_00106940</name>
</gene>
<dbReference type="HOGENOM" id="CLU_015515_1_0_1"/>
<reference evidence="12" key="1">
    <citation type="journal article" date="2006" name="PLoS Biol.">
        <title>Macronuclear genome sequence of the ciliate Tetrahymena thermophila, a model eukaryote.</title>
        <authorList>
            <person name="Eisen J.A."/>
            <person name="Coyne R.S."/>
            <person name="Wu M."/>
            <person name="Wu D."/>
            <person name="Thiagarajan M."/>
            <person name="Wortman J.R."/>
            <person name="Badger J.H."/>
            <person name="Ren Q."/>
            <person name="Amedeo P."/>
            <person name="Jones K.M."/>
            <person name="Tallon L.J."/>
            <person name="Delcher A.L."/>
            <person name="Salzberg S.L."/>
            <person name="Silva J.C."/>
            <person name="Haas B.J."/>
            <person name="Majoros W.H."/>
            <person name="Farzad M."/>
            <person name="Carlton J.M."/>
            <person name="Smith R.K. Jr."/>
            <person name="Garg J."/>
            <person name="Pearlman R.E."/>
            <person name="Karrer K.M."/>
            <person name="Sun L."/>
            <person name="Manning G."/>
            <person name="Elde N.C."/>
            <person name="Turkewitz A.P."/>
            <person name="Asai D.J."/>
            <person name="Wilkes D.E."/>
            <person name="Wang Y."/>
            <person name="Cai H."/>
            <person name="Collins K."/>
            <person name="Stewart B.A."/>
            <person name="Lee S.R."/>
            <person name="Wilamowska K."/>
            <person name="Weinberg Z."/>
            <person name="Ruzzo W.L."/>
            <person name="Wloga D."/>
            <person name="Gaertig J."/>
            <person name="Frankel J."/>
            <person name="Tsao C.-C."/>
            <person name="Gorovsky M.A."/>
            <person name="Keeling P.J."/>
            <person name="Waller R.F."/>
            <person name="Patron N.J."/>
            <person name="Cherry J.M."/>
            <person name="Stover N.A."/>
            <person name="Krieger C.J."/>
            <person name="del Toro C."/>
            <person name="Ryder H.F."/>
            <person name="Williamson S.C."/>
            <person name="Barbeau R.A."/>
            <person name="Hamilton E.P."/>
            <person name="Orias E."/>
        </authorList>
    </citation>
    <scope>NUCLEOTIDE SEQUENCE [LARGE SCALE GENOMIC DNA]</scope>
    <source>
        <strain evidence="12">SB210</strain>
    </source>
</reference>
<keyword evidence="5" id="KW-0547">Nucleotide-binding</keyword>
<evidence type="ECO:0000256" key="2">
    <source>
        <dbReference type="ARBA" id="ARBA00011738"/>
    </source>
</evidence>
<dbReference type="GO" id="GO:0005524">
    <property type="term" value="F:ATP binding"/>
    <property type="evidence" value="ECO:0007669"/>
    <property type="project" value="UniProtKB-KW"/>
</dbReference>
<dbReference type="NCBIfam" id="NF003211">
    <property type="entry name" value="PRK04173.1"/>
    <property type="match status" value="1"/>
</dbReference>
<dbReference type="InterPro" id="IPR004154">
    <property type="entry name" value="Anticodon-bd"/>
</dbReference>
<dbReference type="InParanoid" id="Q234B0"/>
<keyword evidence="8" id="KW-0030">Aminoacyl-tRNA synthetase</keyword>
<evidence type="ECO:0000256" key="1">
    <source>
        <dbReference type="ARBA" id="ARBA00008226"/>
    </source>
</evidence>
<dbReference type="AlphaFoldDB" id="Q234B0"/>
<dbReference type="OMA" id="MEMQYFV"/>
<name>Q234B0_TETTS</name>
<keyword evidence="6" id="KW-0067">ATP-binding</keyword>
<dbReference type="OrthoDB" id="57698at2759"/>